<dbReference type="Pfam" id="PF03279">
    <property type="entry name" value="Lip_A_acyltrans"/>
    <property type="match status" value="1"/>
</dbReference>
<comment type="caution">
    <text evidence="7">The sequence shown here is derived from an EMBL/GenBank/DDBJ whole genome shotgun (WGS) entry which is preliminary data.</text>
</comment>
<reference evidence="7" key="1">
    <citation type="submission" date="2020-12" db="EMBL/GenBank/DDBJ databases">
        <title>The genome sequence of Inhella sp. 1Y17.</title>
        <authorList>
            <person name="Liu Y."/>
        </authorList>
    </citation>
    <scope>NUCLEOTIDE SEQUENCE</scope>
    <source>
        <strain evidence="7">1Y17</strain>
    </source>
</reference>
<proteinExistence type="predicted"/>
<evidence type="ECO:0000313" key="7">
    <source>
        <dbReference type="EMBL" id="MBH9576280.1"/>
    </source>
</evidence>
<keyword evidence="2" id="KW-1003">Cell membrane</keyword>
<dbReference type="InterPro" id="IPR004960">
    <property type="entry name" value="LipA_acyltrans"/>
</dbReference>
<accession>A0A931J188</accession>
<keyword evidence="3" id="KW-0997">Cell inner membrane</keyword>
<keyword evidence="4" id="KW-0808">Transferase</keyword>
<dbReference type="GO" id="GO:0016746">
    <property type="term" value="F:acyltransferase activity"/>
    <property type="evidence" value="ECO:0007669"/>
    <property type="project" value="UniProtKB-KW"/>
</dbReference>
<dbReference type="PANTHER" id="PTHR30606">
    <property type="entry name" value="LIPID A BIOSYNTHESIS LAUROYL ACYLTRANSFERASE"/>
    <property type="match status" value="1"/>
</dbReference>
<keyword evidence="8" id="KW-1185">Reference proteome</keyword>
<name>A0A931J188_9BURK</name>
<gene>
    <name evidence="7" type="ORF">I7X39_05090</name>
</gene>
<comment type="subcellular location">
    <subcellularLocation>
        <location evidence="1">Cell inner membrane</location>
    </subcellularLocation>
</comment>
<evidence type="ECO:0000256" key="3">
    <source>
        <dbReference type="ARBA" id="ARBA00022519"/>
    </source>
</evidence>
<dbReference type="Proteomes" id="UP000613266">
    <property type="component" value="Unassembled WGS sequence"/>
</dbReference>
<dbReference type="PIRSF" id="PIRSF026649">
    <property type="entry name" value="MsbB"/>
    <property type="match status" value="1"/>
</dbReference>
<dbReference type="RefSeq" id="WP_198109879.1">
    <property type="nucleotide sequence ID" value="NZ_JAEDAK010000002.1"/>
</dbReference>
<evidence type="ECO:0000256" key="1">
    <source>
        <dbReference type="ARBA" id="ARBA00004533"/>
    </source>
</evidence>
<organism evidence="7 8">
    <name type="scientific">Inhella proteolytica</name>
    <dbReference type="NCBI Taxonomy" id="2795029"/>
    <lineage>
        <taxon>Bacteria</taxon>
        <taxon>Pseudomonadati</taxon>
        <taxon>Pseudomonadota</taxon>
        <taxon>Betaproteobacteria</taxon>
        <taxon>Burkholderiales</taxon>
        <taxon>Sphaerotilaceae</taxon>
        <taxon>Inhella</taxon>
    </lineage>
</organism>
<dbReference type="EMBL" id="JAEDAK010000002">
    <property type="protein sequence ID" value="MBH9576280.1"/>
    <property type="molecule type" value="Genomic_DNA"/>
</dbReference>
<dbReference type="PANTHER" id="PTHR30606:SF10">
    <property type="entry name" value="PHOSPHATIDYLINOSITOL MANNOSIDE ACYLTRANSFERASE"/>
    <property type="match status" value="1"/>
</dbReference>
<dbReference type="AlphaFoldDB" id="A0A931J188"/>
<evidence type="ECO:0000256" key="5">
    <source>
        <dbReference type="ARBA" id="ARBA00023136"/>
    </source>
</evidence>
<evidence type="ECO:0000256" key="6">
    <source>
        <dbReference type="ARBA" id="ARBA00023315"/>
    </source>
</evidence>
<protein>
    <submittedName>
        <fullName evidence="7">Lysophospholipid acyltransferase family protein</fullName>
    </submittedName>
</protein>
<evidence type="ECO:0000256" key="2">
    <source>
        <dbReference type="ARBA" id="ARBA00022475"/>
    </source>
</evidence>
<evidence type="ECO:0000256" key="4">
    <source>
        <dbReference type="ARBA" id="ARBA00022679"/>
    </source>
</evidence>
<dbReference type="GO" id="GO:0009247">
    <property type="term" value="P:glycolipid biosynthetic process"/>
    <property type="evidence" value="ECO:0007669"/>
    <property type="project" value="UniProtKB-ARBA"/>
</dbReference>
<dbReference type="NCBIfam" id="NF006487">
    <property type="entry name" value="PRK08905.1"/>
    <property type="match status" value="1"/>
</dbReference>
<dbReference type="PROSITE" id="PS51257">
    <property type="entry name" value="PROKAR_LIPOPROTEIN"/>
    <property type="match status" value="1"/>
</dbReference>
<keyword evidence="5" id="KW-0472">Membrane</keyword>
<keyword evidence="6 7" id="KW-0012">Acyltransferase</keyword>
<evidence type="ECO:0000313" key="8">
    <source>
        <dbReference type="Proteomes" id="UP000613266"/>
    </source>
</evidence>
<dbReference type="GO" id="GO:0005886">
    <property type="term" value="C:plasma membrane"/>
    <property type="evidence" value="ECO:0007669"/>
    <property type="project" value="UniProtKB-SubCell"/>
</dbReference>
<sequence length="285" mass="31716">MFLIRWMSRWPLWLLHAFGACAGWLAFALSSAYRRRLWAQARAAGASAAQARGAVAAAGRMLFEIPWLWLRPQQRLLGDWVRWEGAERLQALLEQRRGLLMMTPHLGCFEVAAQAYAERFGAGAPMTALYRPARKPWLRDLVAAGRDRPGLKAAPATLAGVRQMLRALRQGETVGLLPDQVPPEGLGVWVPFFGRPAYTMTLAARLMQQTGAAVVLLWCERLSGGRGFVVHVRDFPPPSPDTDLEGLTAHVNRAMEALILEAPQQYLWGYNRYKNPRPLDLGGAP</sequence>
<dbReference type="CDD" id="cd07984">
    <property type="entry name" value="LPLAT_LABLAT-like"/>
    <property type="match status" value="1"/>
</dbReference>